<feature type="signal peptide" evidence="7">
    <location>
        <begin position="1"/>
        <end position="17"/>
    </location>
</feature>
<dbReference type="GO" id="GO:0004784">
    <property type="term" value="F:superoxide dismutase activity"/>
    <property type="evidence" value="ECO:0007669"/>
    <property type="project" value="UniProtKB-EC"/>
</dbReference>
<dbReference type="Pfam" id="PF02777">
    <property type="entry name" value="Sod_Fe_C"/>
    <property type="match status" value="1"/>
</dbReference>
<dbReference type="Proteomes" id="UP001056426">
    <property type="component" value="Chromosome"/>
</dbReference>
<comment type="catalytic activity">
    <reaction evidence="6">
        <text>2 superoxide + 2 H(+) = H2O2 + O2</text>
        <dbReference type="Rhea" id="RHEA:20696"/>
        <dbReference type="ChEBI" id="CHEBI:15378"/>
        <dbReference type="ChEBI" id="CHEBI:15379"/>
        <dbReference type="ChEBI" id="CHEBI:16240"/>
        <dbReference type="ChEBI" id="CHEBI:18421"/>
        <dbReference type="EC" id="1.15.1.1"/>
    </reaction>
</comment>
<evidence type="ECO:0000313" key="11">
    <source>
        <dbReference type="Proteomes" id="UP001056426"/>
    </source>
</evidence>
<accession>A0A9J6ZSP2</accession>
<evidence type="ECO:0000256" key="7">
    <source>
        <dbReference type="SAM" id="SignalP"/>
    </source>
</evidence>
<proteinExistence type="inferred from homology"/>
<dbReference type="Pfam" id="PF00081">
    <property type="entry name" value="Sod_Fe_N"/>
    <property type="match status" value="1"/>
</dbReference>
<dbReference type="InterPro" id="IPR036324">
    <property type="entry name" value="Mn/Fe_SOD_N_sf"/>
</dbReference>
<evidence type="ECO:0000259" key="8">
    <source>
        <dbReference type="Pfam" id="PF00081"/>
    </source>
</evidence>
<dbReference type="GO" id="GO:0005737">
    <property type="term" value="C:cytoplasm"/>
    <property type="evidence" value="ECO:0007669"/>
    <property type="project" value="TreeGrafter"/>
</dbReference>
<evidence type="ECO:0000256" key="2">
    <source>
        <dbReference type="ARBA" id="ARBA00012682"/>
    </source>
</evidence>
<dbReference type="PANTHER" id="PTHR43595:SF2">
    <property type="entry name" value="SMALL RIBOSOMAL SUBUNIT PROTEIN MS42"/>
    <property type="match status" value="1"/>
</dbReference>
<feature type="domain" description="Manganese/iron superoxide dismutase C-terminal" evidence="9">
    <location>
        <begin position="133"/>
        <end position="237"/>
    </location>
</feature>
<dbReference type="InterPro" id="IPR036314">
    <property type="entry name" value="SOD_C_sf"/>
</dbReference>
<keyword evidence="7" id="KW-0732">Signal</keyword>
<evidence type="ECO:0000313" key="10">
    <source>
        <dbReference type="EMBL" id="URW80579.1"/>
    </source>
</evidence>
<gene>
    <name evidence="10" type="ORF">M9189_04345</name>
</gene>
<dbReference type="Gene3D" id="3.55.40.20">
    <property type="entry name" value="Iron/manganese superoxide dismutase, C-terminal domain"/>
    <property type="match status" value="1"/>
</dbReference>
<feature type="binding site" evidence="5">
    <location>
        <position position="205"/>
    </location>
    <ligand>
        <name>Mn(2+)</name>
        <dbReference type="ChEBI" id="CHEBI:29035"/>
    </ligand>
</feature>
<keyword evidence="11" id="KW-1185">Reference proteome</keyword>
<evidence type="ECO:0000256" key="1">
    <source>
        <dbReference type="ARBA" id="ARBA00008714"/>
    </source>
</evidence>
<dbReference type="InterPro" id="IPR001189">
    <property type="entry name" value="Mn/Fe_SOD"/>
</dbReference>
<dbReference type="SUPFAM" id="SSF54719">
    <property type="entry name" value="Fe,Mn superoxide dismutase (SOD), C-terminal domain"/>
    <property type="match status" value="1"/>
</dbReference>
<protein>
    <recommendedName>
        <fullName evidence="2 6">Superoxide dismutase</fullName>
        <ecNumber evidence="2 6">1.15.1.1</ecNumber>
    </recommendedName>
</protein>
<feature type="binding site" evidence="5">
    <location>
        <position position="209"/>
    </location>
    <ligand>
        <name>Mn(2+)</name>
        <dbReference type="ChEBI" id="CHEBI:29035"/>
    </ligand>
</feature>
<evidence type="ECO:0000256" key="6">
    <source>
        <dbReference type="RuleBase" id="RU000414"/>
    </source>
</evidence>
<keyword evidence="3 5" id="KW-0479">Metal-binding</keyword>
<dbReference type="GO" id="GO:0046872">
    <property type="term" value="F:metal ion binding"/>
    <property type="evidence" value="ECO:0007669"/>
    <property type="project" value="UniProtKB-KW"/>
</dbReference>
<evidence type="ECO:0000256" key="3">
    <source>
        <dbReference type="ARBA" id="ARBA00022723"/>
    </source>
</evidence>
<evidence type="ECO:0000256" key="4">
    <source>
        <dbReference type="ARBA" id="ARBA00023002"/>
    </source>
</evidence>
<dbReference type="PROSITE" id="PS51257">
    <property type="entry name" value="PROKAR_LIPOPROTEIN"/>
    <property type="match status" value="1"/>
</dbReference>
<dbReference type="KEGG" id="alkq:M9189_04345"/>
<dbReference type="InterPro" id="IPR019831">
    <property type="entry name" value="Mn/Fe_SOD_N"/>
</dbReference>
<dbReference type="SUPFAM" id="SSF46609">
    <property type="entry name" value="Fe,Mn superoxide dismutase (SOD), N-terminal domain"/>
    <property type="match status" value="1"/>
</dbReference>
<dbReference type="InterPro" id="IPR019833">
    <property type="entry name" value="Mn/Fe_SOD_BS"/>
</dbReference>
<comment type="function">
    <text evidence="6">Destroys radicals which are normally produced within the cells and which are toxic to biological systems.</text>
</comment>
<keyword evidence="4 6" id="KW-0560">Oxidoreductase</keyword>
<name>A0A9J6ZSP2_9BACT</name>
<feature type="binding site" evidence="5">
    <location>
        <position position="117"/>
    </location>
    <ligand>
        <name>Mn(2+)</name>
        <dbReference type="ChEBI" id="CHEBI:29035"/>
    </ligand>
</feature>
<dbReference type="FunFam" id="3.55.40.20:FF:000001">
    <property type="entry name" value="Superoxide dismutase"/>
    <property type="match status" value="1"/>
</dbReference>
<dbReference type="InterPro" id="IPR019832">
    <property type="entry name" value="Mn/Fe_SOD_C"/>
</dbReference>
<dbReference type="RefSeq" id="WP_250724895.1">
    <property type="nucleotide sequence ID" value="NZ_CP098400.1"/>
</dbReference>
<sequence length="244" mass="27144">MKKILIPLVILVLVAVACTTPAPKTQEIAEPSVPIYTGEAVVHEFAALPYSYDALEPYIDAQTMEIHYSRHHQAYFNNFLKAIEGSGYEQASLEFFFDNISYFSAAIRNNAGGYFNHSLFWSLMAPAGTGGAPSDTLAQAINAKFGSLENFQTKFNAAATGRFGSGWAWLIVTEDGSLTITSTANQDNPLMETEAVQGKPLLALDVWEHAYYLKYQNKRADYVANFWNVVNWNKVNELYEATLN</sequence>
<dbReference type="EMBL" id="CP098400">
    <property type="protein sequence ID" value="URW80579.1"/>
    <property type="molecule type" value="Genomic_DNA"/>
</dbReference>
<dbReference type="PRINTS" id="PR01703">
    <property type="entry name" value="MNSODISMTASE"/>
</dbReference>
<reference evidence="10" key="1">
    <citation type="submission" date="2022-05" db="EMBL/GenBank/DDBJ databases">
        <authorList>
            <person name="Sun X."/>
        </authorList>
    </citation>
    <scope>NUCLEOTIDE SEQUENCE</scope>
    <source>
        <strain evidence="10">Ai-910</strain>
    </source>
</reference>
<reference evidence="10" key="2">
    <citation type="submission" date="2022-06" db="EMBL/GenBank/DDBJ databases">
        <title>Xiashengella guii gen. nov. sp. nov., a bacterium isolated form anaerobic digestion tank.</title>
        <authorList>
            <person name="Huang H."/>
        </authorList>
    </citation>
    <scope>NUCLEOTIDE SEQUENCE</scope>
    <source>
        <strain evidence="10">Ai-910</strain>
    </source>
</reference>
<dbReference type="PROSITE" id="PS00088">
    <property type="entry name" value="SOD_MN"/>
    <property type="match status" value="1"/>
</dbReference>
<comment type="similarity">
    <text evidence="1 6">Belongs to the iron/manganese superoxide dismutase family.</text>
</comment>
<dbReference type="PANTHER" id="PTHR43595">
    <property type="entry name" value="37S RIBOSOMAL PROTEIN S26, MITOCHONDRIAL"/>
    <property type="match status" value="1"/>
</dbReference>
<feature type="binding site" evidence="5">
    <location>
        <position position="67"/>
    </location>
    <ligand>
        <name>Mn(2+)</name>
        <dbReference type="ChEBI" id="CHEBI:29035"/>
    </ligand>
</feature>
<organism evidence="10 11">
    <name type="scientific">Xiashengella succiniciproducens</name>
    <dbReference type="NCBI Taxonomy" id="2949635"/>
    <lineage>
        <taxon>Bacteria</taxon>
        <taxon>Pseudomonadati</taxon>
        <taxon>Bacteroidota</taxon>
        <taxon>Bacteroidia</taxon>
        <taxon>Marinilabiliales</taxon>
        <taxon>Marinilabiliaceae</taxon>
        <taxon>Xiashengella</taxon>
    </lineage>
</organism>
<feature type="domain" description="Manganese/iron superoxide dismutase N-terminal" evidence="8">
    <location>
        <begin position="43"/>
        <end position="125"/>
    </location>
</feature>
<evidence type="ECO:0000256" key="5">
    <source>
        <dbReference type="PIRSR" id="PIRSR000349-1"/>
    </source>
</evidence>
<feature type="chain" id="PRO_5039899738" description="Superoxide dismutase" evidence="7">
    <location>
        <begin position="18"/>
        <end position="244"/>
    </location>
</feature>
<evidence type="ECO:0000259" key="9">
    <source>
        <dbReference type="Pfam" id="PF02777"/>
    </source>
</evidence>
<dbReference type="AlphaFoldDB" id="A0A9J6ZSP2"/>
<dbReference type="PIRSF" id="PIRSF000349">
    <property type="entry name" value="SODismutase"/>
    <property type="match status" value="1"/>
</dbReference>
<dbReference type="EC" id="1.15.1.1" evidence="2 6"/>
<dbReference type="Gene3D" id="1.10.287.990">
    <property type="entry name" value="Fe,Mn superoxide dismutase (SOD) domain"/>
    <property type="match status" value="1"/>
</dbReference>